<evidence type="ECO:0000259" key="1">
    <source>
        <dbReference type="Pfam" id="PF26215"/>
    </source>
</evidence>
<dbReference type="Proteomes" id="UP001196413">
    <property type="component" value="Unassembled WGS sequence"/>
</dbReference>
<reference evidence="2" key="1">
    <citation type="submission" date="2021-06" db="EMBL/GenBank/DDBJ databases">
        <title>Parelaphostrongylus tenuis whole genome reference sequence.</title>
        <authorList>
            <person name="Garwood T.J."/>
            <person name="Larsen P.A."/>
            <person name="Fountain-Jones N.M."/>
            <person name="Garbe J.R."/>
            <person name="Macchietto M.G."/>
            <person name="Kania S.A."/>
            <person name="Gerhold R.W."/>
            <person name="Richards J.E."/>
            <person name="Wolf T.M."/>
        </authorList>
    </citation>
    <scope>NUCLEOTIDE SEQUENCE</scope>
    <source>
        <strain evidence="2">MNPRO001-30</strain>
        <tissue evidence="2">Meninges</tissue>
    </source>
</reference>
<feature type="domain" description="Helix-turn-helix" evidence="1">
    <location>
        <begin position="14"/>
        <end position="64"/>
    </location>
</feature>
<proteinExistence type="predicted"/>
<dbReference type="AlphaFoldDB" id="A0AAD5R5S2"/>
<dbReference type="EMBL" id="JAHQIW010006711">
    <property type="protein sequence ID" value="KAJ1369977.1"/>
    <property type="molecule type" value="Genomic_DNA"/>
</dbReference>
<organism evidence="2 3">
    <name type="scientific">Parelaphostrongylus tenuis</name>
    <name type="common">Meningeal worm</name>
    <dbReference type="NCBI Taxonomy" id="148309"/>
    <lineage>
        <taxon>Eukaryota</taxon>
        <taxon>Metazoa</taxon>
        <taxon>Ecdysozoa</taxon>
        <taxon>Nematoda</taxon>
        <taxon>Chromadorea</taxon>
        <taxon>Rhabditida</taxon>
        <taxon>Rhabditina</taxon>
        <taxon>Rhabditomorpha</taxon>
        <taxon>Strongyloidea</taxon>
        <taxon>Metastrongylidae</taxon>
        <taxon>Parelaphostrongylus</taxon>
    </lineage>
</organism>
<comment type="caution">
    <text evidence="2">The sequence shown here is derived from an EMBL/GenBank/DDBJ whole genome shotgun (WGS) entry which is preliminary data.</text>
</comment>
<sequence length="89" mass="10170">MTKCHFKPSNQIMLVHHLSSHPSPLKKTLIKNMYHTASNVCTRGEKRKESLNLALQIAIFNGYDYDELATKVKYDNAHRTSSRSVVHST</sequence>
<protein>
    <recommendedName>
        <fullName evidence="1">Helix-turn-helix domain-containing protein</fullName>
    </recommendedName>
</protein>
<evidence type="ECO:0000313" key="3">
    <source>
        <dbReference type="Proteomes" id="UP001196413"/>
    </source>
</evidence>
<dbReference type="Pfam" id="PF26215">
    <property type="entry name" value="HTH_animal"/>
    <property type="match status" value="1"/>
</dbReference>
<evidence type="ECO:0000313" key="2">
    <source>
        <dbReference type="EMBL" id="KAJ1369977.1"/>
    </source>
</evidence>
<name>A0AAD5R5S2_PARTN</name>
<dbReference type="InterPro" id="IPR058912">
    <property type="entry name" value="HTH_animal"/>
</dbReference>
<accession>A0AAD5R5S2</accession>
<keyword evidence="3" id="KW-1185">Reference proteome</keyword>
<gene>
    <name evidence="2" type="ORF">KIN20_031601</name>
</gene>